<dbReference type="PRINTS" id="PR00313">
    <property type="entry name" value="CABNDNGRPT"/>
</dbReference>
<reference evidence="2 3" key="1">
    <citation type="submission" date="2019-09" db="EMBL/GenBank/DDBJ databases">
        <title>Genome sequence of Roseospira marina, one of the more divergent members of the non-sulfur purple photosynthetic bacterial family, the Rhodospirillaceae.</title>
        <authorList>
            <person name="Meyer T."/>
            <person name="Kyndt J."/>
        </authorList>
    </citation>
    <scope>NUCLEOTIDE SEQUENCE [LARGE SCALE GENOMIC DNA]</scope>
    <source>
        <strain evidence="2 3">DSM 15113</strain>
    </source>
</reference>
<dbReference type="InterPro" id="IPR050557">
    <property type="entry name" value="RTX_toxin/Mannuronan_C5-epim"/>
</dbReference>
<organism evidence="2 3">
    <name type="scientific">Roseospira marina</name>
    <dbReference type="NCBI Taxonomy" id="140057"/>
    <lineage>
        <taxon>Bacteria</taxon>
        <taxon>Pseudomonadati</taxon>
        <taxon>Pseudomonadota</taxon>
        <taxon>Alphaproteobacteria</taxon>
        <taxon>Rhodospirillales</taxon>
        <taxon>Rhodospirillaceae</taxon>
        <taxon>Roseospira</taxon>
    </lineage>
</organism>
<feature type="region of interest" description="Disordered" evidence="1">
    <location>
        <begin position="1"/>
        <end position="22"/>
    </location>
</feature>
<evidence type="ECO:0000313" key="2">
    <source>
        <dbReference type="EMBL" id="KAA5606549.1"/>
    </source>
</evidence>
<accession>A0A5M6IFL8</accession>
<comment type="caution">
    <text evidence="2">The sequence shown here is derived from an EMBL/GenBank/DDBJ whole genome shotgun (WGS) entry which is preliminary data.</text>
</comment>
<protein>
    <recommendedName>
        <fullName evidence="4">Calcium-binding protein</fullName>
    </recommendedName>
</protein>
<dbReference type="InterPro" id="IPR018511">
    <property type="entry name" value="Hemolysin-typ_Ca-bd_CS"/>
</dbReference>
<dbReference type="PANTHER" id="PTHR38340:SF1">
    <property type="entry name" value="S-LAYER PROTEIN"/>
    <property type="match status" value="1"/>
</dbReference>
<dbReference type="PANTHER" id="PTHR38340">
    <property type="entry name" value="S-LAYER PROTEIN"/>
    <property type="match status" value="1"/>
</dbReference>
<dbReference type="PROSITE" id="PS00330">
    <property type="entry name" value="HEMOLYSIN_CALCIUM"/>
    <property type="match status" value="1"/>
</dbReference>
<name>A0A5M6IFL8_9PROT</name>
<keyword evidence="3" id="KW-1185">Reference proteome</keyword>
<proteinExistence type="predicted"/>
<evidence type="ECO:0000313" key="3">
    <source>
        <dbReference type="Proteomes" id="UP000324065"/>
    </source>
</evidence>
<dbReference type="Gene3D" id="2.150.10.10">
    <property type="entry name" value="Serralysin-like metalloprotease, C-terminal"/>
    <property type="match status" value="1"/>
</dbReference>
<dbReference type="AlphaFoldDB" id="A0A5M6IFL8"/>
<evidence type="ECO:0000256" key="1">
    <source>
        <dbReference type="SAM" id="MobiDB-lite"/>
    </source>
</evidence>
<sequence length="313" mass="31237">MVPTSPGSAPSDATIHLRGGSSSKEAVVLDTTGVPSGGAHFQADDIDFIAVTGQATLTGGAGDNYATADDAVQFIKLGEGDDTLDGGGGDDEVGSEGGDDILIGGFGDDTITGGTGSDTAEFAGSFAAAAIGRGETVTVTDSATDGGGTDLIGDDVEILAFTADQEMTLVHTDGHASVAGVGFDAAFYLAQNADVAAAVEAGVFADAAEHFAAFGLAEGRAGNPVFDGAWYLSTYTDVADAVAAGVFASPDQHYALFGGQEGRDPGAWFDASAYMDANTDVATSDFSALEHFILHGAGEGRAGIVLDTDLLLA</sequence>
<dbReference type="Proteomes" id="UP000324065">
    <property type="component" value="Unassembled WGS sequence"/>
</dbReference>
<dbReference type="SUPFAM" id="SSF51120">
    <property type="entry name" value="beta-Roll"/>
    <property type="match status" value="1"/>
</dbReference>
<gene>
    <name evidence="2" type="ORF">F1188_06730</name>
</gene>
<dbReference type="InterPro" id="IPR011049">
    <property type="entry name" value="Serralysin-like_metalloprot_C"/>
</dbReference>
<dbReference type="RefSeq" id="WP_150061618.1">
    <property type="nucleotide sequence ID" value="NZ_JACHII010000006.1"/>
</dbReference>
<dbReference type="OrthoDB" id="7670174at2"/>
<dbReference type="EMBL" id="VWPJ01000004">
    <property type="protein sequence ID" value="KAA5606549.1"/>
    <property type="molecule type" value="Genomic_DNA"/>
</dbReference>
<evidence type="ECO:0008006" key="4">
    <source>
        <dbReference type="Google" id="ProtNLM"/>
    </source>
</evidence>